<dbReference type="EMBL" id="FPAS01000001">
    <property type="protein sequence ID" value="SFT54736.1"/>
    <property type="molecule type" value="Genomic_DNA"/>
</dbReference>
<evidence type="ECO:0008006" key="3">
    <source>
        <dbReference type="Google" id="ProtNLM"/>
    </source>
</evidence>
<dbReference type="RefSeq" id="WP_090247437.1">
    <property type="nucleotide sequence ID" value="NZ_FPAS01000001.1"/>
</dbReference>
<reference evidence="1 2" key="1">
    <citation type="submission" date="2016-10" db="EMBL/GenBank/DDBJ databases">
        <authorList>
            <person name="de Groot N.N."/>
        </authorList>
    </citation>
    <scope>NUCLEOTIDE SEQUENCE [LARGE SCALE GENOMIC DNA]</scope>
    <source>
        <strain evidence="1 2">CGMCC 1.7005</strain>
    </source>
</reference>
<dbReference type="Proteomes" id="UP000236454">
    <property type="component" value="Unassembled WGS sequence"/>
</dbReference>
<dbReference type="STRING" id="477690.SAMN05216474_1236"/>
<sequence>MNQFKDFPEESRVWLYQSNRALSATEVNYVDEKLKAFTKEWAAHGKQLWATAAIVNPYFIAVVVDESITPPSGCSIDASVKFIKELGAELEVDFFTRMQLTVEEEGKLKQIPFHDLSTMEGVGDLLIYDTLIDSLKQLRGQWPLPVKESSLKQLVEN</sequence>
<gene>
    <name evidence="1" type="ORF">SAMN05216474_1236</name>
</gene>
<name>A0A1I6YWE1_9FLAO</name>
<dbReference type="AlphaFoldDB" id="A0A1I6YWE1"/>
<protein>
    <recommendedName>
        <fullName evidence="3">ABC transporter ATPase</fullName>
    </recommendedName>
</protein>
<dbReference type="OrthoDB" id="978691at2"/>
<keyword evidence="2" id="KW-1185">Reference proteome</keyword>
<evidence type="ECO:0000313" key="2">
    <source>
        <dbReference type="Proteomes" id="UP000236454"/>
    </source>
</evidence>
<proteinExistence type="predicted"/>
<organism evidence="1 2">
    <name type="scientific">Lishizhenia tianjinensis</name>
    <dbReference type="NCBI Taxonomy" id="477690"/>
    <lineage>
        <taxon>Bacteria</taxon>
        <taxon>Pseudomonadati</taxon>
        <taxon>Bacteroidota</taxon>
        <taxon>Flavobacteriia</taxon>
        <taxon>Flavobacteriales</taxon>
        <taxon>Crocinitomicaceae</taxon>
        <taxon>Lishizhenia</taxon>
    </lineage>
</organism>
<evidence type="ECO:0000313" key="1">
    <source>
        <dbReference type="EMBL" id="SFT54736.1"/>
    </source>
</evidence>
<accession>A0A1I6YWE1</accession>